<name>A0A915CXB7_9BILA</name>
<feature type="compositionally biased region" description="Low complexity" evidence="1">
    <location>
        <begin position="246"/>
        <end position="257"/>
    </location>
</feature>
<feature type="compositionally biased region" description="Polar residues" evidence="1">
    <location>
        <begin position="128"/>
        <end position="144"/>
    </location>
</feature>
<feature type="compositionally biased region" description="Polar residues" evidence="1">
    <location>
        <begin position="50"/>
        <end position="72"/>
    </location>
</feature>
<evidence type="ECO:0000313" key="3">
    <source>
        <dbReference type="WBParaSite" id="jg13156"/>
    </source>
</evidence>
<proteinExistence type="predicted"/>
<evidence type="ECO:0000313" key="2">
    <source>
        <dbReference type="Proteomes" id="UP000887574"/>
    </source>
</evidence>
<feature type="region of interest" description="Disordered" evidence="1">
    <location>
        <begin position="1"/>
        <end position="177"/>
    </location>
</feature>
<feature type="region of interest" description="Disordered" evidence="1">
    <location>
        <begin position="236"/>
        <end position="268"/>
    </location>
</feature>
<feature type="compositionally biased region" description="Polar residues" evidence="1">
    <location>
        <begin position="80"/>
        <end position="103"/>
    </location>
</feature>
<organism evidence="2 3">
    <name type="scientific">Ditylenchus dipsaci</name>
    <dbReference type="NCBI Taxonomy" id="166011"/>
    <lineage>
        <taxon>Eukaryota</taxon>
        <taxon>Metazoa</taxon>
        <taxon>Ecdysozoa</taxon>
        <taxon>Nematoda</taxon>
        <taxon>Chromadorea</taxon>
        <taxon>Rhabditida</taxon>
        <taxon>Tylenchina</taxon>
        <taxon>Tylenchomorpha</taxon>
        <taxon>Sphaerularioidea</taxon>
        <taxon>Anguinidae</taxon>
        <taxon>Anguininae</taxon>
        <taxon>Ditylenchus</taxon>
    </lineage>
</organism>
<dbReference type="AlphaFoldDB" id="A0A915CXB7"/>
<protein>
    <submittedName>
        <fullName evidence="3">Uncharacterized protein</fullName>
    </submittedName>
</protein>
<evidence type="ECO:0000256" key="1">
    <source>
        <dbReference type="SAM" id="MobiDB-lite"/>
    </source>
</evidence>
<keyword evidence="2" id="KW-1185">Reference proteome</keyword>
<feature type="compositionally biased region" description="Low complexity" evidence="1">
    <location>
        <begin position="35"/>
        <end position="47"/>
    </location>
</feature>
<sequence length="268" mass="28842">MGNEETLHEEEGEDPSRLKRNGSGSPFGRPPPSSDPSAQQPQGSAPGFTSVFNKSSFSKTLPTINANSSQAPTRVFGAIGQQNSNGPPTSSVGLPQNTKQQLMNVLGEKLQKSSAESLFNRKPLPTAPTFSHFKQQSAGSSTSPAKAKGSSHMDGSKKSFDGFGGPRSKGASTGFNFKHRSPLVNRFEAQEQMAGSSSNGRNIEKTATLKKAGAIHRVENRQNRAAVNNVWMDSPMASALRTSKGQQQERSQSQRWSPRNDDPLTTWL</sequence>
<accession>A0A915CXB7</accession>
<reference evidence="3" key="1">
    <citation type="submission" date="2022-11" db="UniProtKB">
        <authorList>
            <consortium name="WormBaseParasite"/>
        </authorList>
    </citation>
    <scope>IDENTIFICATION</scope>
</reference>
<dbReference type="WBParaSite" id="jg13156">
    <property type="protein sequence ID" value="jg13156"/>
    <property type="gene ID" value="jg13156"/>
</dbReference>
<dbReference type="Proteomes" id="UP000887574">
    <property type="component" value="Unplaced"/>
</dbReference>